<keyword evidence="6" id="KW-0067">ATP-binding</keyword>
<keyword evidence="7" id="KW-1133">Transmembrane helix</keyword>
<keyword evidence="7" id="KW-0812">Transmembrane</keyword>
<dbReference type="InterPro" id="IPR036097">
    <property type="entry name" value="HisK_dim/P_sf"/>
</dbReference>
<dbReference type="Pfam" id="PF02518">
    <property type="entry name" value="HATPase_c"/>
    <property type="match status" value="1"/>
</dbReference>
<comment type="catalytic activity">
    <reaction evidence="1">
        <text>ATP + protein L-histidine = ADP + protein N-phospho-L-histidine.</text>
        <dbReference type="EC" id="2.7.13.3"/>
    </reaction>
</comment>
<organism evidence="9">
    <name type="scientific">Variovorax paradoxus</name>
    <dbReference type="NCBI Taxonomy" id="34073"/>
    <lineage>
        <taxon>Bacteria</taxon>
        <taxon>Pseudomonadati</taxon>
        <taxon>Pseudomonadota</taxon>
        <taxon>Betaproteobacteria</taxon>
        <taxon>Burkholderiales</taxon>
        <taxon>Comamonadaceae</taxon>
        <taxon>Variovorax</taxon>
    </lineage>
</organism>
<feature type="transmembrane region" description="Helical" evidence="7">
    <location>
        <begin position="47"/>
        <end position="66"/>
    </location>
</feature>
<name>A0A679J689_VARPD</name>
<feature type="transmembrane region" description="Helical" evidence="7">
    <location>
        <begin position="147"/>
        <end position="165"/>
    </location>
</feature>
<dbReference type="GO" id="GO:0005886">
    <property type="term" value="C:plasma membrane"/>
    <property type="evidence" value="ECO:0007669"/>
    <property type="project" value="TreeGrafter"/>
</dbReference>
<dbReference type="Gene3D" id="1.10.287.130">
    <property type="match status" value="1"/>
</dbReference>
<dbReference type="EC" id="2.7.13.3" evidence="2"/>
<dbReference type="AlphaFoldDB" id="A0A679J689"/>
<dbReference type="InterPro" id="IPR003594">
    <property type="entry name" value="HATPase_dom"/>
</dbReference>
<evidence type="ECO:0000256" key="1">
    <source>
        <dbReference type="ARBA" id="ARBA00000085"/>
    </source>
</evidence>
<reference evidence="9" key="1">
    <citation type="submission" date="2019-12" db="EMBL/GenBank/DDBJ databases">
        <authorList>
            <person name="Cremers G."/>
        </authorList>
    </citation>
    <scope>NUCLEOTIDE SEQUENCE</scope>
    <source>
        <strain evidence="9">Vvax</strain>
    </source>
</reference>
<evidence type="ECO:0000313" key="9">
    <source>
        <dbReference type="EMBL" id="CAA2107935.1"/>
    </source>
</evidence>
<evidence type="ECO:0000256" key="4">
    <source>
        <dbReference type="ARBA" id="ARBA00022741"/>
    </source>
</evidence>
<dbReference type="InterPro" id="IPR036890">
    <property type="entry name" value="HATPase_C_sf"/>
</dbReference>
<gene>
    <name evidence="9" type="primary">regB</name>
    <name evidence="9" type="ORF">VVAX_04491</name>
</gene>
<dbReference type="SMART" id="SM00387">
    <property type="entry name" value="HATPase_c"/>
    <property type="match status" value="1"/>
</dbReference>
<protein>
    <recommendedName>
        <fullName evidence="2">histidine kinase</fullName>
        <ecNumber evidence="2">2.7.13.3</ecNumber>
    </recommendedName>
</protein>
<dbReference type="PROSITE" id="PS50109">
    <property type="entry name" value="HIS_KIN"/>
    <property type="match status" value="1"/>
</dbReference>
<keyword evidence="3 9" id="KW-0808">Transferase</keyword>
<dbReference type="InterPro" id="IPR005467">
    <property type="entry name" value="His_kinase_dom"/>
</dbReference>
<dbReference type="PANTHER" id="PTHR44936">
    <property type="entry name" value="SENSOR PROTEIN CREC"/>
    <property type="match status" value="1"/>
</dbReference>
<keyword evidence="4" id="KW-0547">Nucleotide-binding</keyword>
<evidence type="ECO:0000256" key="3">
    <source>
        <dbReference type="ARBA" id="ARBA00022679"/>
    </source>
</evidence>
<sequence>MPTLAAPKMPAATEAVAGELHAPRAGVASLDNAIGHQNMQQLIQLRWFAVVGQVVTILVVHYGLAIRLPLDHMLQVLACLAMFNMVSLLRSRSHRRVTNGELFLALLVDVATLTAQLYLSGGATNPFVFLFLLQVTLGAVLLKAWSTWTMVVITSICFAGLALFSRPLELPLDHHRGLSSPYVQGMLVCFALNAALLVIFITRISRNLRARDARLADLRQRASEEEHIVRMGLLASGAAHELGTPLATLAVILGDWRRLPHFNSDPELLTEVAEMELQIQRCKSIVSGILLSAGEARGESSEETTVSTFLDDLIEEWRTTRPVEDFEYDNRFGRDLPMVSDSALKQMICNVLDNALEASPHWLRLEAAHDAGALTITVTDAGPGFLPGILKEFGKPYQSSKGRPGGGLGLFLVVNVARTVGGRVAAGNRPEGGAIVKITLPLAAIVLEEDEEVEDDEADEDVKVLENANRTIETEGHDGHRS</sequence>
<dbReference type="GO" id="GO:0005524">
    <property type="term" value="F:ATP binding"/>
    <property type="evidence" value="ECO:0007669"/>
    <property type="project" value="UniProtKB-KW"/>
</dbReference>
<evidence type="ECO:0000256" key="5">
    <source>
        <dbReference type="ARBA" id="ARBA00022777"/>
    </source>
</evidence>
<dbReference type="PRINTS" id="PR00344">
    <property type="entry name" value="BCTRLSENSOR"/>
</dbReference>
<keyword evidence="7" id="KW-0472">Membrane</keyword>
<keyword evidence="5 9" id="KW-0418">Kinase</keyword>
<dbReference type="SUPFAM" id="SSF47384">
    <property type="entry name" value="Homodimeric domain of signal transducing histidine kinase"/>
    <property type="match status" value="1"/>
</dbReference>
<dbReference type="InterPro" id="IPR004358">
    <property type="entry name" value="Sig_transdc_His_kin-like_C"/>
</dbReference>
<evidence type="ECO:0000256" key="7">
    <source>
        <dbReference type="SAM" id="Phobius"/>
    </source>
</evidence>
<dbReference type="SUPFAM" id="SSF55874">
    <property type="entry name" value="ATPase domain of HSP90 chaperone/DNA topoisomerase II/histidine kinase"/>
    <property type="match status" value="1"/>
</dbReference>
<evidence type="ECO:0000256" key="2">
    <source>
        <dbReference type="ARBA" id="ARBA00012438"/>
    </source>
</evidence>
<dbReference type="EMBL" id="LR743507">
    <property type="protein sequence ID" value="CAA2107935.1"/>
    <property type="molecule type" value="Genomic_DNA"/>
</dbReference>
<evidence type="ECO:0000259" key="8">
    <source>
        <dbReference type="PROSITE" id="PS50109"/>
    </source>
</evidence>
<evidence type="ECO:0000256" key="6">
    <source>
        <dbReference type="ARBA" id="ARBA00022840"/>
    </source>
</evidence>
<dbReference type="Gene3D" id="3.30.565.10">
    <property type="entry name" value="Histidine kinase-like ATPase, C-terminal domain"/>
    <property type="match status" value="1"/>
</dbReference>
<dbReference type="InterPro" id="IPR050980">
    <property type="entry name" value="2C_sensor_his_kinase"/>
</dbReference>
<dbReference type="PANTHER" id="PTHR44936:SF10">
    <property type="entry name" value="SENSOR PROTEIN RSTB"/>
    <property type="match status" value="1"/>
</dbReference>
<accession>A0A679J689</accession>
<dbReference type="GO" id="GO:0000155">
    <property type="term" value="F:phosphorelay sensor kinase activity"/>
    <property type="evidence" value="ECO:0007669"/>
    <property type="project" value="InterPro"/>
</dbReference>
<proteinExistence type="predicted"/>
<feature type="domain" description="Histidine kinase" evidence="8">
    <location>
        <begin position="237"/>
        <end position="444"/>
    </location>
</feature>
<feature type="transmembrane region" description="Helical" evidence="7">
    <location>
        <begin position="185"/>
        <end position="204"/>
    </location>
</feature>